<dbReference type="PANTHER" id="PTHR10353">
    <property type="entry name" value="GLYCOSYL HYDROLASE"/>
    <property type="match status" value="1"/>
</dbReference>
<evidence type="ECO:0000256" key="1">
    <source>
        <dbReference type="ARBA" id="ARBA00010838"/>
    </source>
</evidence>
<dbReference type="InterPro" id="IPR017853">
    <property type="entry name" value="GH"/>
</dbReference>
<evidence type="ECO:0000256" key="2">
    <source>
        <dbReference type="RuleBase" id="RU003690"/>
    </source>
</evidence>
<dbReference type="Pfam" id="PF00232">
    <property type="entry name" value="Glyco_hydro_1"/>
    <property type="match status" value="1"/>
</dbReference>
<protein>
    <submittedName>
        <fullName evidence="3">Beta-glucosidase 11-like</fullName>
    </submittedName>
</protein>
<dbReference type="PANTHER" id="PTHR10353:SF208">
    <property type="entry name" value="GLYCOSIDE HYDROLASE FAMILY 1 PROTEIN"/>
    <property type="match status" value="1"/>
</dbReference>
<reference evidence="3 4" key="1">
    <citation type="journal article" date="2018" name="Front. Plant Sci.">
        <title>Red Clover (Trifolium pratense) and Zigzag Clover (T. medium) - A Picture of Genomic Similarities and Differences.</title>
        <authorList>
            <person name="Dluhosova J."/>
            <person name="Istvanek J."/>
            <person name="Nedelnik J."/>
            <person name="Repkova J."/>
        </authorList>
    </citation>
    <scope>NUCLEOTIDE SEQUENCE [LARGE SCALE GENOMIC DNA]</scope>
    <source>
        <strain evidence="4">cv. 10/8</strain>
        <tissue evidence="3">Leaf</tissue>
    </source>
</reference>
<dbReference type="Proteomes" id="UP000265520">
    <property type="component" value="Unassembled WGS sequence"/>
</dbReference>
<keyword evidence="4" id="KW-1185">Reference proteome</keyword>
<accession>A0A392PC01</accession>
<dbReference type="GO" id="GO:0008422">
    <property type="term" value="F:beta-glucosidase activity"/>
    <property type="evidence" value="ECO:0007669"/>
    <property type="project" value="TreeGrafter"/>
</dbReference>
<organism evidence="3 4">
    <name type="scientific">Trifolium medium</name>
    <dbReference type="NCBI Taxonomy" id="97028"/>
    <lineage>
        <taxon>Eukaryota</taxon>
        <taxon>Viridiplantae</taxon>
        <taxon>Streptophyta</taxon>
        <taxon>Embryophyta</taxon>
        <taxon>Tracheophyta</taxon>
        <taxon>Spermatophyta</taxon>
        <taxon>Magnoliopsida</taxon>
        <taxon>eudicotyledons</taxon>
        <taxon>Gunneridae</taxon>
        <taxon>Pentapetalae</taxon>
        <taxon>rosids</taxon>
        <taxon>fabids</taxon>
        <taxon>Fabales</taxon>
        <taxon>Fabaceae</taxon>
        <taxon>Papilionoideae</taxon>
        <taxon>50 kb inversion clade</taxon>
        <taxon>NPAAA clade</taxon>
        <taxon>Hologalegina</taxon>
        <taxon>IRL clade</taxon>
        <taxon>Trifolieae</taxon>
        <taxon>Trifolium</taxon>
    </lineage>
</organism>
<dbReference type="AlphaFoldDB" id="A0A392PC01"/>
<proteinExistence type="inferred from homology"/>
<evidence type="ECO:0000313" key="4">
    <source>
        <dbReference type="Proteomes" id="UP000265520"/>
    </source>
</evidence>
<dbReference type="InterPro" id="IPR001360">
    <property type="entry name" value="Glyco_hydro_1"/>
</dbReference>
<name>A0A392PC01_9FABA</name>
<dbReference type="GO" id="GO:0005975">
    <property type="term" value="P:carbohydrate metabolic process"/>
    <property type="evidence" value="ECO:0007669"/>
    <property type="project" value="InterPro"/>
</dbReference>
<comment type="similarity">
    <text evidence="1 2">Belongs to the glycosyl hydrolase 1 family.</text>
</comment>
<feature type="non-terminal residue" evidence="3">
    <location>
        <position position="100"/>
    </location>
</feature>
<sequence length="100" mass="11494">MKNNVGSRLPFFTSRESNLVKGSIDFLGINFYYAHYVKNNAKSLQKKNRDYTEDMAAELKPFLGNGTSTNEIPVIPWILQELLHSLKNDYGNIPIYIHET</sequence>
<comment type="caution">
    <text evidence="3">The sequence shown here is derived from an EMBL/GenBank/DDBJ whole genome shotgun (WGS) entry which is preliminary data.</text>
</comment>
<dbReference type="EMBL" id="LXQA010072220">
    <property type="protein sequence ID" value="MCI09324.1"/>
    <property type="molecule type" value="Genomic_DNA"/>
</dbReference>
<evidence type="ECO:0000313" key="3">
    <source>
        <dbReference type="EMBL" id="MCI09324.1"/>
    </source>
</evidence>
<dbReference type="Gene3D" id="3.20.20.80">
    <property type="entry name" value="Glycosidases"/>
    <property type="match status" value="1"/>
</dbReference>
<dbReference type="SUPFAM" id="SSF51445">
    <property type="entry name" value="(Trans)glycosidases"/>
    <property type="match status" value="1"/>
</dbReference>